<dbReference type="PANTHER" id="PTHR11019:SF199">
    <property type="entry name" value="HTH-TYPE TRANSCRIPTIONAL REGULATOR NIMR"/>
    <property type="match status" value="1"/>
</dbReference>
<dbReference type="InterPro" id="IPR009057">
    <property type="entry name" value="Homeodomain-like_sf"/>
</dbReference>
<keyword evidence="4" id="KW-0804">Transcription</keyword>
<evidence type="ECO:0000256" key="5">
    <source>
        <dbReference type="ARBA" id="ARBA00074140"/>
    </source>
</evidence>
<keyword evidence="1" id="KW-0678">Repressor</keyword>
<evidence type="ECO:0000313" key="9">
    <source>
        <dbReference type="Proteomes" id="UP000677913"/>
    </source>
</evidence>
<evidence type="ECO:0000256" key="2">
    <source>
        <dbReference type="ARBA" id="ARBA00023015"/>
    </source>
</evidence>
<evidence type="ECO:0000256" key="1">
    <source>
        <dbReference type="ARBA" id="ARBA00022491"/>
    </source>
</evidence>
<comment type="caution">
    <text evidence="8">The sequence shown here is derived from an EMBL/GenBank/DDBJ whole genome shotgun (WGS) entry which is preliminary data.</text>
</comment>
<dbReference type="SMART" id="SM00342">
    <property type="entry name" value="HTH_ARAC"/>
    <property type="match status" value="1"/>
</dbReference>
<name>A0A8J7WNL8_9ACTN</name>
<organism evidence="8 9">
    <name type="scientific">Actinocrinis puniceicyclus</name>
    <dbReference type="NCBI Taxonomy" id="977794"/>
    <lineage>
        <taxon>Bacteria</taxon>
        <taxon>Bacillati</taxon>
        <taxon>Actinomycetota</taxon>
        <taxon>Actinomycetes</taxon>
        <taxon>Catenulisporales</taxon>
        <taxon>Actinospicaceae</taxon>
        <taxon>Actinocrinis</taxon>
    </lineage>
</organism>
<dbReference type="PROSITE" id="PS00041">
    <property type="entry name" value="HTH_ARAC_FAMILY_1"/>
    <property type="match status" value="1"/>
</dbReference>
<evidence type="ECO:0000256" key="4">
    <source>
        <dbReference type="ARBA" id="ARBA00023163"/>
    </source>
</evidence>
<evidence type="ECO:0000256" key="3">
    <source>
        <dbReference type="ARBA" id="ARBA00023125"/>
    </source>
</evidence>
<keyword evidence="9" id="KW-1185">Reference proteome</keyword>
<dbReference type="FunFam" id="1.10.10.60:FF:000132">
    <property type="entry name" value="AraC family transcriptional regulator"/>
    <property type="match status" value="1"/>
</dbReference>
<dbReference type="InterPro" id="IPR018062">
    <property type="entry name" value="HTH_AraC-typ_CS"/>
</dbReference>
<keyword evidence="2" id="KW-0805">Transcription regulation</keyword>
<dbReference type="InterPro" id="IPR020449">
    <property type="entry name" value="Tscrpt_reg_AraC-type_HTH"/>
</dbReference>
<dbReference type="Pfam" id="PF12833">
    <property type="entry name" value="HTH_18"/>
    <property type="match status" value="1"/>
</dbReference>
<dbReference type="PROSITE" id="PS01124">
    <property type="entry name" value="HTH_ARAC_FAMILY_2"/>
    <property type="match status" value="1"/>
</dbReference>
<proteinExistence type="predicted"/>
<dbReference type="PANTHER" id="PTHR11019">
    <property type="entry name" value="HTH-TYPE TRANSCRIPTIONAL REGULATOR NIMR"/>
    <property type="match status" value="1"/>
</dbReference>
<dbReference type="GO" id="GO:0003700">
    <property type="term" value="F:DNA-binding transcription factor activity"/>
    <property type="evidence" value="ECO:0007669"/>
    <property type="project" value="InterPro"/>
</dbReference>
<evidence type="ECO:0000256" key="6">
    <source>
        <dbReference type="ARBA" id="ARBA00079449"/>
    </source>
</evidence>
<reference evidence="8" key="1">
    <citation type="submission" date="2021-04" db="EMBL/GenBank/DDBJ databases">
        <title>Genome based classification of Actinospica acidithermotolerans sp. nov., an actinobacterium isolated from an Indonesian hot spring.</title>
        <authorList>
            <person name="Kusuma A.B."/>
            <person name="Putra K.E."/>
            <person name="Nafisah S."/>
            <person name="Loh J."/>
            <person name="Nouioui I."/>
            <person name="Goodfellow M."/>
        </authorList>
    </citation>
    <scope>NUCLEOTIDE SEQUENCE</scope>
    <source>
        <strain evidence="8">DSM 45618</strain>
    </source>
</reference>
<dbReference type="EMBL" id="JAGSXH010000098">
    <property type="protein sequence ID" value="MBS2965728.1"/>
    <property type="molecule type" value="Genomic_DNA"/>
</dbReference>
<feature type="domain" description="HTH araC/xylS-type" evidence="7">
    <location>
        <begin position="151"/>
        <end position="248"/>
    </location>
</feature>
<dbReference type="Gene3D" id="2.60.120.10">
    <property type="entry name" value="Jelly Rolls"/>
    <property type="match status" value="1"/>
</dbReference>
<dbReference type="PRINTS" id="PR00032">
    <property type="entry name" value="HTHARAC"/>
</dbReference>
<dbReference type="Gene3D" id="1.10.10.60">
    <property type="entry name" value="Homeodomain-like"/>
    <property type="match status" value="2"/>
</dbReference>
<dbReference type="SUPFAM" id="SSF51182">
    <property type="entry name" value="RmlC-like cupins"/>
    <property type="match status" value="1"/>
</dbReference>
<evidence type="ECO:0000313" key="8">
    <source>
        <dbReference type="EMBL" id="MBS2965728.1"/>
    </source>
</evidence>
<dbReference type="Proteomes" id="UP000677913">
    <property type="component" value="Unassembled WGS sequence"/>
</dbReference>
<dbReference type="InterPro" id="IPR011051">
    <property type="entry name" value="RmlC_Cupin_sf"/>
</dbReference>
<evidence type="ECO:0000259" key="7">
    <source>
        <dbReference type="PROSITE" id="PS01124"/>
    </source>
</evidence>
<dbReference type="CDD" id="cd06124">
    <property type="entry name" value="cupin_NimR-like_N"/>
    <property type="match status" value="1"/>
</dbReference>
<sequence>MSITRHPLDGPTRGALVHREQIDWHDHARHQLIYPSRGVLQVSTAMGAWVVPPHRAVWIPATVAHAHRAHGPTEMLTLAFDAAGELDPLPSDRPTVLAVSPLLREVIIALTGQVARAAGPRRNLERVAVDQLRQVEALALSVPALADDRLRAISALLADDPADPRSLAELGTVVGASPRTLSRLFRAQAGMSFAQWRAQTRLHHSLRLLASGASVTATATACGYGSASAFIQAFRQAFGLTPAKYRKRSTDDDGPPVGP</sequence>
<accession>A0A8J7WNL8</accession>
<dbReference type="GO" id="GO:0043565">
    <property type="term" value="F:sequence-specific DNA binding"/>
    <property type="evidence" value="ECO:0007669"/>
    <property type="project" value="InterPro"/>
</dbReference>
<dbReference type="AlphaFoldDB" id="A0A8J7WNL8"/>
<dbReference type="InterPro" id="IPR014710">
    <property type="entry name" value="RmlC-like_jellyroll"/>
</dbReference>
<protein>
    <recommendedName>
        <fullName evidence="5">HTH-type transcriptional regulator RipA</fullName>
    </recommendedName>
    <alternativeName>
        <fullName evidence="6">Repressor of iron proteins A</fullName>
    </alternativeName>
</protein>
<dbReference type="InterPro" id="IPR018060">
    <property type="entry name" value="HTH_AraC"/>
</dbReference>
<keyword evidence="3" id="KW-0238">DNA-binding</keyword>
<gene>
    <name evidence="8" type="ORF">KGA66_21935</name>
</gene>
<dbReference type="SUPFAM" id="SSF46689">
    <property type="entry name" value="Homeodomain-like"/>
    <property type="match status" value="1"/>
</dbReference>